<dbReference type="Pfam" id="PF14332">
    <property type="entry name" value="DUF4388"/>
    <property type="match status" value="1"/>
</dbReference>
<dbReference type="AlphaFoldDB" id="A0A7R6PTH8"/>
<evidence type="ECO:0000313" key="3">
    <source>
        <dbReference type="EMBL" id="BBB32352.1"/>
    </source>
</evidence>
<proteinExistence type="predicted"/>
<keyword evidence="4" id="KW-1185">Reference proteome</keyword>
<gene>
    <name evidence="3" type="ORF">TTHT_0786</name>
</gene>
<keyword evidence="1" id="KW-0812">Transmembrane</keyword>
<evidence type="ECO:0000313" key="4">
    <source>
        <dbReference type="Proteomes" id="UP000595564"/>
    </source>
</evidence>
<dbReference type="InterPro" id="IPR037257">
    <property type="entry name" value="T2SS_E_N_sf"/>
</dbReference>
<evidence type="ECO:0000256" key="1">
    <source>
        <dbReference type="SAM" id="Phobius"/>
    </source>
</evidence>
<name>A0A7R6PTH8_9BACT</name>
<protein>
    <recommendedName>
        <fullName evidence="2">PatA-like N-terminal domain-containing protein</fullName>
    </recommendedName>
</protein>
<keyword evidence="1" id="KW-0472">Membrane</keyword>
<dbReference type="SUPFAM" id="SSF160246">
    <property type="entry name" value="EspE N-terminal domain-like"/>
    <property type="match status" value="1"/>
</dbReference>
<sequence>MALKGTLKDFSLADIFQLIAIQKKTGILSLKRDDEEIDVFFQDGMIVGAESKKGKSDHLLGKLLVRIGAISKEELEIALEIQKNTMKRLGQILIEKNFISQDDLKEALKKRVLEIVYSLFRWRRGSYHFKPLTSVDYDKENFEPLSTESVLMEGLRMIDEWPLIEKKLSKPDMVFRKTGKLEPEKKQDVDAFLVEDEFLMENKPNLPYEMEYVLGLVDGMSSLSEIVGKSKLIEFYTYRALYDLLEQGFIEPTVISAPSFPDYTSKRKAETKSERILLIAVVVGIIFIITLFFSFKSPINELFPSYSTFKDAEYIELSNEVSKIKEIKAREIQRLLNFSFSMKPAVFIRLNENSYIIPGKYGLALPVSFYLNQEIKATDEK</sequence>
<evidence type="ECO:0000259" key="2">
    <source>
        <dbReference type="Pfam" id="PF14332"/>
    </source>
</evidence>
<feature type="transmembrane region" description="Helical" evidence="1">
    <location>
        <begin position="276"/>
        <end position="295"/>
    </location>
</feature>
<dbReference type="InterPro" id="IPR025497">
    <property type="entry name" value="PatA-like_N"/>
</dbReference>
<dbReference type="PANTHER" id="PTHR36304">
    <property type="entry name" value="DOMAIN GTPASE-ACTIVATING PROTEIN, PUTATIVE-RELATED-RELATED"/>
    <property type="match status" value="1"/>
</dbReference>
<feature type="domain" description="PatA-like N-terminal" evidence="2">
    <location>
        <begin position="4"/>
        <end position="161"/>
    </location>
</feature>
<organism evidence="3 4">
    <name type="scientific">Thermotomaculum hydrothermale</name>
    <dbReference type="NCBI Taxonomy" id="981385"/>
    <lineage>
        <taxon>Bacteria</taxon>
        <taxon>Pseudomonadati</taxon>
        <taxon>Acidobacteriota</taxon>
        <taxon>Holophagae</taxon>
        <taxon>Thermotomaculales</taxon>
        <taxon>Thermotomaculaceae</taxon>
        <taxon>Thermotomaculum</taxon>
    </lineage>
</organism>
<dbReference type="RefSeq" id="WP_201328699.1">
    <property type="nucleotide sequence ID" value="NZ_AP017470.1"/>
</dbReference>
<dbReference type="KEGG" id="thyd:TTHT_0786"/>
<dbReference type="Proteomes" id="UP000595564">
    <property type="component" value="Chromosome"/>
</dbReference>
<accession>A0A7R6PTH8</accession>
<reference evidence="3 4" key="1">
    <citation type="journal article" date="2012" name="Extremophiles">
        <title>Thermotomaculum hydrothermale gen. nov., sp. nov., a novel heterotrophic thermophile within the phylum Acidobacteria from a deep-sea hydrothermal vent chimney in the Southern Okinawa Trough.</title>
        <authorList>
            <person name="Izumi H."/>
            <person name="Nunoura T."/>
            <person name="Miyazaki M."/>
            <person name="Mino S."/>
            <person name="Toki T."/>
            <person name="Takai K."/>
            <person name="Sako Y."/>
            <person name="Sawabe T."/>
            <person name="Nakagawa S."/>
        </authorList>
    </citation>
    <scope>NUCLEOTIDE SEQUENCE [LARGE SCALE GENOMIC DNA]</scope>
    <source>
        <strain evidence="3 4">AC55</strain>
    </source>
</reference>
<dbReference type="EMBL" id="AP017470">
    <property type="protein sequence ID" value="BBB32352.1"/>
    <property type="molecule type" value="Genomic_DNA"/>
</dbReference>
<dbReference type="PANTHER" id="PTHR36304:SF4">
    <property type="entry name" value="DUF4388 DOMAIN-CONTAINING PROTEIN"/>
    <property type="match status" value="1"/>
</dbReference>
<keyword evidence="1" id="KW-1133">Transmembrane helix</keyword>